<dbReference type="RefSeq" id="XP_007774293.1">
    <property type="nucleotide sequence ID" value="XM_007776103.1"/>
</dbReference>
<reference evidence="3" key="1">
    <citation type="journal article" date="2012" name="Science">
        <title>The Paleozoic origin of enzymatic lignin decomposition reconstructed from 31 fungal genomes.</title>
        <authorList>
            <person name="Floudas D."/>
            <person name="Binder M."/>
            <person name="Riley R."/>
            <person name="Barry K."/>
            <person name="Blanchette R.A."/>
            <person name="Henrissat B."/>
            <person name="Martinez A.T."/>
            <person name="Otillar R."/>
            <person name="Spatafora J.W."/>
            <person name="Yadav J.S."/>
            <person name="Aerts A."/>
            <person name="Benoit I."/>
            <person name="Boyd A."/>
            <person name="Carlson A."/>
            <person name="Copeland A."/>
            <person name="Coutinho P.M."/>
            <person name="de Vries R.P."/>
            <person name="Ferreira P."/>
            <person name="Findley K."/>
            <person name="Foster B."/>
            <person name="Gaskell J."/>
            <person name="Glotzer D."/>
            <person name="Gorecki P."/>
            <person name="Heitman J."/>
            <person name="Hesse C."/>
            <person name="Hori C."/>
            <person name="Igarashi K."/>
            <person name="Jurgens J.A."/>
            <person name="Kallen N."/>
            <person name="Kersten P."/>
            <person name="Kohler A."/>
            <person name="Kuees U."/>
            <person name="Kumar T.K.A."/>
            <person name="Kuo A."/>
            <person name="LaButti K."/>
            <person name="Larrondo L.F."/>
            <person name="Lindquist E."/>
            <person name="Ling A."/>
            <person name="Lombard V."/>
            <person name="Lucas S."/>
            <person name="Lundell T."/>
            <person name="Martin R."/>
            <person name="McLaughlin D.J."/>
            <person name="Morgenstern I."/>
            <person name="Morin E."/>
            <person name="Murat C."/>
            <person name="Nagy L.G."/>
            <person name="Nolan M."/>
            <person name="Ohm R.A."/>
            <person name="Patyshakuliyeva A."/>
            <person name="Rokas A."/>
            <person name="Ruiz-Duenas F.J."/>
            <person name="Sabat G."/>
            <person name="Salamov A."/>
            <person name="Samejima M."/>
            <person name="Schmutz J."/>
            <person name="Slot J.C."/>
            <person name="St John F."/>
            <person name="Stenlid J."/>
            <person name="Sun H."/>
            <person name="Sun S."/>
            <person name="Syed K."/>
            <person name="Tsang A."/>
            <person name="Wiebenga A."/>
            <person name="Young D."/>
            <person name="Pisabarro A."/>
            <person name="Eastwood D.C."/>
            <person name="Martin F."/>
            <person name="Cullen D."/>
            <person name="Grigoriev I.V."/>
            <person name="Hibbett D.S."/>
        </authorList>
    </citation>
    <scope>NUCLEOTIDE SEQUENCE [LARGE SCALE GENOMIC DNA]</scope>
    <source>
        <strain evidence="3">RWD-64-598 SS2</strain>
    </source>
</reference>
<dbReference type="KEGG" id="cput:CONPUDRAFT_140022"/>
<feature type="region of interest" description="Disordered" evidence="1">
    <location>
        <begin position="1"/>
        <end position="21"/>
    </location>
</feature>
<evidence type="ECO:0000313" key="2">
    <source>
        <dbReference type="EMBL" id="EIW75589.1"/>
    </source>
</evidence>
<dbReference type="EMBL" id="JH711588">
    <property type="protein sequence ID" value="EIW75589.1"/>
    <property type="molecule type" value="Genomic_DNA"/>
</dbReference>
<comment type="caution">
    <text evidence="2">The sequence shown here is derived from an EMBL/GenBank/DDBJ whole genome shotgun (WGS) entry which is preliminary data.</text>
</comment>
<dbReference type="GeneID" id="19201434"/>
<sequence length="70" mass="7332">MGQLSSAHYIERPGSGPGGDKAGARSLLIIGFSSTTAIIRSTMAADSGHGARFETPSRRMRGPYIAGWPL</sequence>
<organism evidence="2 3">
    <name type="scientific">Coniophora puteana (strain RWD-64-598)</name>
    <name type="common">Brown rot fungus</name>
    <dbReference type="NCBI Taxonomy" id="741705"/>
    <lineage>
        <taxon>Eukaryota</taxon>
        <taxon>Fungi</taxon>
        <taxon>Dikarya</taxon>
        <taxon>Basidiomycota</taxon>
        <taxon>Agaricomycotina</taxon>
        <taxon>Agaricomycetes</taxon>
        <taxon>Agaricomycetidae</taxon>
        <taxon>Boletales</taxon>
        <taxon>Coniophorineae</taxon>
        <taxon>Coniophoraceae</taxon>
        <taxon>Coniophora</taxon>
    </lineage>
</organism>
<dbReference type="Proteomes" id="UP000053558">
    <property type="component" value="Unassembled WGS sequence"/>
</dbReference>
<protein>
    <submittedName>
        <fullName evidence="2">Uncharacterized protein</fullName>
    </submittedName>
</protein>
<evidence type="ECO:0000313" key="3">
    <source>
        <dbReference type="Proteomes" id="UP000053558"/>
    </source>
</evidence>
<gene>
    <name evidence="2" type="ORF">CONPUDRAFT_140022</name>
</gene>
<dbReference type="AlphaFoldDB" id="A0A5M3M8R4"/>
<keyword evidence="3" id="KW-1185">Reference proteome</keyword>
<name>A0A5M3M8R4_CONPW</name>
<evidence type="ECO:0000256" key="1">
    <source>
        <dbReference type="SAM" id="MobiDB-lite"/>
    </source>
</evidence>
<proteinExistence type="predicted"/>
<accession>A0A5M3M8R4</accession>